<dbReference type="PANTHER" id="PTHR36509:SF2">
    <property type="entry name" value="BLL3101 PROTEIN"/>
    <property type="match status" value="1"/>
</dbReference>
<feature type="chain" id="PRO_5015410783" description="Murein transglycosylase" evidence="1">
    <location>
        <begin position="24"/>
        <end position="354"/>
    </location>
</feature>
<dbReference type="RefSeq" id="WP_181044679.1">
    <property type="nucleotide sequence ID" value="NZ_CAWNRT010000002.1"/>
</dbReference>
<dbReference type="Gene3D" id="2.60.120.1600">
    <property type="match status" value="1"/>
</dbReference>
<name>A0A2S7X4F9_9GAMM</name>
<keyword evidence="1" id="KW-0732">Signal</keyword>
<evidence type="ECO:0000256" key="1">
    <source>
        <dbReference type="SAM" id="SignalP"/>
    </source>
</evidence>
<comment type="caution">
    <text evidence="4">The sequence shown here is derived from an EMBL/GenBank/DDBJ whole genome shotgun (WGS) entry which is preliminary data.</text>
</comment>
<proteinExistence type="predicted"/>
<dbReference type="AlphaFoldDB" id="A0A2S7X4F9"/>
<dbReference type="PANTHER" id="PTHR36509">
    <property type="entry name" value="BLL3101 PROTEIN"/>
    <property type="match status" value="1"/>
</dbReference>
<feature type="signal peptide" evidence="1">
    <location>
        <begin position="1"/>
        <end position="23"/>
    </location>
</feature>
<dbReference type="EMBL" id="MSCO01000002">
    <property type="protein sequence ID" value="PQJ85106.1"/>
    <property type="molecule type" value="Genomic_DNA"/>
</dbReference>
<evidence type="ECO:0000259" key="2">
    <source>
        <dbReference type="Pfam" id="PF06742"/>
    </source>
</evidence>
<evidence type="ECO:0000313" key="5">
    <source>
        <dbReference type="Proteomes" id="UP000239263"/>
    </source>
</evidence>
<dbReference type="InterPro" id="IPR010679">
    <property type="entry name" value="DUF1254"/>
</dbReference>
<protein>
    <recommendedName>
        <fullName evidence="6">Murein transglycosylase</fullName>
    </recommendedName>
</protein>
<dbReference type="SUPFAM" id="SSF160935">
    <property type="entry name" value="VPA0735-like"/>
    <property type="match status" value="1"/>
</dbReference>
<accession>A0A2S7X4F9</accession>
<gene>
    <name evidence="4" type="ORF">BTO22_16695</name>
</gene>
<dbReference type="InterPro" id="IPR010621">
    <property type="entry name" value="DUF1214"/>
</dbReference>
<evidence type="ECO:0008006" key="6">
    <source>
        <dbReference type="Google" id="ProtNLM"/>
    </source>
</evidence>
<feature type="domain" description="DUF1214" evidence="2">
    <location>
        <begin position="260"/>
        <end position="337"/>
    </location>
</feature>
<evidence type="ECO:0000259" key="3">
    <source>
        <dbReference type="Pfam" id="PF06863"/>
    </source>
</evidence>
<feature type="domain" description="DUF1254" evidence="3">
    <location>
        <begin position="64"/>
        <end position="117"/>
    </location>
</feature>
<dbReference type="Pfam" id="PF06863">
    <property type="entry name" value="DUF1254"/>
    <property type="match status" value="1"/>
</dbReference>
<organism evidence="4 5">
    <name type="scientific">Aliivibrio sifiae</name>
    <dbReference type="NCBI Taxonomy" id="566293"/>
    <lineage>
        <taxon>Bacteria</taxon>
        <taxon>Pseudomonadati</taxon>
        <taxon>Pseudomonadota</taxon>
        <taxon>Gammaproteobacteria</taxon>
        <taxon>Vibrionales</taxon>
        <taxon>Vibrionaceae</taxon>
        <taxon>Aliivibrio</taxon>
    </lineage>
</organism>
<sequence length="354" mass="38925">MKLSLITKSVLLGAMVTATSVSAAQSTTSLDGFFTADGKMVTAQTYPTDETAHQILKNQDLVGVNQLLHKRQLTPTDAQPVVRMNRDTYYSMAVVDVSRGATVTMPELPEGKYISVQPITEDHHIQPMYYGGGTFDLSTHTGKHLYLVIRLDATFTEKEAAMYQDQMKINANSAELFTSESVNQASFEKVEDELKAKMPMINKRDGSAALTGMFTGFNDESTKLFTQEKYEVGAAIGWGGAQMIDNIYEVSGNYPIDTCYQATFEDPKNKAFWSITVYNKAGFMFNDVANVSSNTATVNKDGTYTVSFGCGADAPNNIETANDSGVFNLGIRHYQPSDKVRVDGYRVLPMVKAQ</sequence>
<evidence type="ECO:0000313" key="4">
    <source>
        <dbReference type="EMBL" id="PQJ85106.1"/>
    </source>
</evidence>
<reference evidence="4 5" key="1">
    <citation type="submission" date="2016-12" db="EMBL/GenBank/DDBJ databases">
        <title>Diversity of luminous bacteria.</title>
        <authorList>
            <person name="Yoshizawa S."/>
            <person name="Kogure K."/>
        </authorList>
    </citation>
    <scope>NUCLEOTIDE SEQUENCE [LARGE SCALE GENOMIC DNA]</scope>
    <source>
        <strain evidence="4 5">ATCC 33715</strain>
    </source>
</reference>
<dbReference type="Proteomes" id="UP000239263">
    <property type="component" value="Unassembled WGS sequence"/>
</dbReference>
<dbReference type="Pfam" id="PF06742">
    <property type="entry name" value="DUF1214"/>
    <property type="match status" value="1"/>
</dbReference>